<organism evidence="1 2">
    <name type="scientific">Desulfovibrio fairfieldensis</name>
    <dbReference type="NCBI Taxonomy" id="44742"/>
    <lineage>
        <taxon>Bacteria</taxon>
        <taxon>Pseudomonadati</taxon>
        <taxon>Thermodesulfobacteriota</taxon>
        <taxon>Desulfovibrionia</taxon>
        <taxon>Desulfovibrionales</taxon>
        <taxon>Desulfovibrionaceae</taxon>
        <taxon>Desulfovibrio</taxon>
    </lineage>
</organism>
<protein>
    <submittedName>
        <fullName evidence="1">Uncharacterized protein</fullName>
    </submittedName>
</protein>
<dbReference type="Proteomes" id="UP000069241">
    <property type="component" value="Chromosome"/>
</dbReference>
<sequence length="135" mass="15750">MLDYRRFKEINDLFASGQPEKARRLLMEMQSRCIALRDEMSMLKIRLQTLEDILYLSQNLYEENGFYWLRTAGVKQGPFCPHCYESEGGLIRLEKQRKGLSCPYCNAGYKSRISIIAEADEPFSGRQARILPFAR</sequence>
<dbReference type="EMBL" id="CP014229">
    <property type="protein sequence ID" value="AMD89211.1"/>
    <property type="molecule type" value="Genomic_DNA"/>
</dbReference>
<dbReference type="RefSeq" id="WP_062251630.1">
    <property type="nucleotide sequence ID" value="NZ_CP014229.1"/>
</dbReference>
<reference evidence="2" key="1">
    <citation type="submission" date="2016-02" db="EMBL/GenBank/DDBJ databases">
        <authorList>
            <person name="Holder M.E."/>
            <person name="Ajami N.J."/>
            <person name="Petrosino J.F."/>
        </authorList>
    </citation>
    <scope>NUCLEOTIDE SEQUENCE [LARGE SCALE GENOMIC DNA]</scope>
    <source>
        <strain evidence="2">CCUG 45958</strain>
    </source>
</reference>
<name>A0A109W3S6_9BACT</name>
<evidence type="ECO:0000313" key="1">
    <source>
        <dbReference type="EMBL" id="AMD89211.1"/>
    </source>
</evidence>
<dbReference type="KEGG" id="dfi:AXF13_03270"/>
<gene>
    <name evidence="1" type="ORF">AXF13_03270</name>
</gene>
<accession>A0A109W3S6</accession>
<keyword evidence="2" id="KW-1185">Reference proteome</keyword>
<evidence type="ECO:0000313" key="2">
    <source>
        <dbReference type="Proteomes" id="UP000069241"/>
    </source>
</evidence>
<proteinExistence type="predicted"/>
<dbReference type="STRING" id="44742.AXF13_03270"/>
<dbReference type="AlphaFoldDB" id="A0A109W3S6"/>